<evidence type="ECO:0000259" key="2">
    <source>
        <dbReference type="PROSITE" id="PS50802"/>
    </source>
</evidence>
<dbReference type="PROSITE" id="PS50802">
    <property type="entry name" value="OTU"/>
    <property type="match status" value="1"/>
</dbReference>
<sequence>MMRSYQEDINSRGWKICGDTPADGNCLFWAVSYQLDRLNRPTMFTHIQLRRMVVDSINELSDDKKTELAGFITAADLPAYLDNLAKSGTYGDQICLEQLSKILECRFRVIHGDGRDVLIGDTDLEDLVVIGFIAEMEHYTSLEHFLSYKPGDFVGVRLENGRRKALYIAKILQTDQISNEIELKFLEKEALENGVYKWPKRSDENGKLDEEDKAASDSTTFYDIAEIGITTSRCKNSDDVKADHHDAEKGKLDDDDKAASESTTSYSINDILAAHQQTESSIYLPSFKLGCCFFCENKTFKKDRKLRKVESNDRKDNLRRSAFEKNDLRMLQMMDDKAFFDNAVYHKGCITKYLLSKAKSESLNIASSILDHDTAFRSLISDVHEDLFVGKKAFPMSQILEIYISHLPDHLPKTYPVTKLQDKLERYYDKAIIVQPQRGQGKSNFVFSSNVSIGNVVAVAGKLKSKLKTSEIEQEVSQVSDNISDDQILHSAAKILRRDIENFNRSYR</sequence>
<dbReference type="InterPro" id="IPR038765">
    <property type="entry name" value="Papain-like_cys_pep_sf"/>
</dbReference>
<dbReference type="Proteomes" id="UP000683360">
    <property type="component" value="Unassembled WGS sequence"/>
</dbReference>
<dbReference type="Gene3D" id="3.90.70.80">
    <property type="match status" value="1"/>
</dbReference>
<keyword evidence="4" id="KW-1185">Reference proteome</keyword>
<dbReference type="EMBL" id="CAJPWZ010000196">
    <property type="protein sequence ID" value="CAG2188084.1"/>
    <property type="molecule type" value="Genomic_DNA"/>
</dbReference>
<name>A0A8S3PWE9_MYTED</name>
<dbReference type="Pfam" id="PF02338">
    <property type="entry name" value="OTU"/>
    <property type="match status" value="1"/>
</dbReference>
<dbReference type="GO" id="GO:0004843">
    <property type="term" value="F:cysteine-type deubiquitinase activity"/>
    <property type="evidence" value="ECO:0007669"/>
    <property type="project" value="TreeGrafter"/>
</dbReference>
<evidence type="ECO:0000313" key="4">
    <source>
        <dbReference type="Proteomes" id="UP000683360"/>
    </source>
</evidence>
<dbReference type="AlphaFoldDB" id="A0A8S3PWE9"/>
<dbReference type="InterPro" id="IPR003323">
    <property type="entry name" value="OTU_dom"/>
</dbReference>
<dbReference type="CDD" id="cd22758">
    <property type="entry name" value="OTU_232R-like"/>
    <property type="match status" value="1"/>
</dbReference>
<accession>A0A8S3PWE9</accession>
<feature type="region of interest" description="Disordered" evidence="1">
    <location>
        <begin position="236"/>
        <end position="258"/>
    </location>
</feature>
<gene>
    <name evidence="3" type="ORF">MEDL_3523</name>
</gene>
<proteinExistence type="predicted"/>
<reference evidence="3" key="1">
    <citation type="submission" date="2021-03" db="EMBL/GenBank/DDBJ databases">
        <authorList>
            <person name="Bekaert M."/>
        </authorList>
    </citation>
    <scope>NUCLEOTIDE SEQUENCE</scope>
</reference>
<dbReference type="OrthoDB" id="5989318at2759"/>
<evidence type="ECO:0000313" key="3">
    <source>
        <dbReference type="EMBL" id="CAG2188084.1"/>
    </source>
</evidence>
<dbReference type="SUPFAM" id="SSF54001">
    <property type="entry name" value="Cysteine proteinases"/>
    <property type="match status" value="1"/>
</dbReference>
<dbReference type="InterPro" id="IPR050704">
    <property type="entry name" value="Peptidase_C85-like"/>
</dbReference>
<dbReference type="PANTHER" id="PTHR12419">
    <property type="entry name" value="OTU DOMAIN CONTAINING PROTEIN"/>
    <property type="match status" value="1"/>
</dbReference>
<comment type="caution">
    <text evidence="3">The sequence shown here is derived from an EMBL/GenBank/DDBJ whole genome shotgun (WGS) entry which is preliminary data.</text>
</comment>
<dbReference type="GO" id="GO:0016579">
    <property type="term" value="P:protein deubiquitination"/>
    <property type="evidence" value="ECO:0007669"/>
    <property type="project" value="TreeGrafter"/>
</dbReference>
<organism evidence="3 4">
    <name type="scientific">Mytilus edulis</name>
    <name type="common">Blue mussel</name>
    <dbReference type="NCBI Taxonomy" id="6550"/>
    <lineage>
        <taxon>Eukaryota</taxon>
        <taxon>Metazoa</taxon>
        <taxon>Spiralia</taxon>
        <taxon>Lophotrochozoa</taxon>
        <taxon>Mollusca</taxon>
        <taxon>Bivalvia</taxon>
        <taxon>Autobranchia</taxon>
        <taxon>Pteriomorphia</taxon>
        <taxon>Mytilida</taxon>
        <taxon>Mytiloidea</taxon>
        <taxon>Mytilidae</taxon>
        <taxon>Mytilinae</taxon>
        <taxon>Mytilus</taxon>
    </lineage>
</organism>
<feature type="domain" description="OTU" evidence="2">
    <location>
        <begin position="15"/>
        <end position="145"/>
    </location>
</feature>
<protein>
    <recommendedName>
        <fullName evidence="2">OTU domain-containing protein</fullName>
    </recommendedName>
</protein>
<evidence type="ECO:0000256" key="1">
    <source>
        <dbReference type="SAM" id="MobiDB-lite"/>
    </source>
</evidence>